<dbReference type="InterPro" id="IPR011234">
    <property type="entry name" value="Fumarylacetoacetase-like_C"/>
</dbReference>
<evidence type="ECO:0000259" key="15">
    <source>
        <dbReference type="Pfam" id="PF09298"/>
    </source>
</evidence>
<dbReference type="AlphaFoldDB" id="A0A9P8MPZ4"/>
<dbReference type="NCBIfam" id="TIGR01266">
    <property type="entry name" value="fum_ac_acetase"/>
    <property type="match status" value="1"/>
</dbReference>
<feature type="domain" description="Fumarylacetoacetase-like C-terminal" evidence="14">
    <location>
        <begin position="137"/>
        <end position="283"/>
    </location>
</feature>
<dbReference type="InterPro" id="IPR036663">
    <property type="entry name" value="Fumarylacetoacetase_C_sf"/>
</dbReference>
<dbReference type="GO" id="GO:0006572">
    <property type="term" value="P:L-tyrosine catabolic process"/>
    <property type="evidence" value="ECO:0007669"/>
    <property type="project" value="UniProtKB-UniRule"/>
</dbReference>
<feature type="binding site" evidence="12">
    <location>
        <position position="208"/>
    </location>
    <ligand>
        <name>Ca(2+)</name>
        <dbReference type="ChEBI" id="CHEBI:29108"/>
    </ligand>
</feature>
<dbReference type="EC" id="3.7.1.2" evidence="3 13"/>
<keyword evidence="8 13" id="KW-0828">Tyrosine catabolism</keyword>
<comment type="caution">
    <text evidence="16">The sequence shown here is derived from an EMBL/GenBank/DDBJ whole genome shotgun (WGS) entry which is preliminary data.</text>
</comment>
<keyword evidence="7 12" id="KW-0460">Magnesium</keyword>
<feature type="binding site" evidence="12">
    <location>
        <position position="132"/>
    </location>
    <ligand>
        <name>Ca(2+)</name>
        <dbReference type="ChEBI" id="CHEBI:29108"/>
    </ligand>
</feature>
<feature type="binding site" evidence="12">
    <location>
        <position position="210"/>
    </location>
    <ligand>
        <name>Ca(2+)</name>
        <dbReference type="ChEBI" id="CHEBI:29108"/>
    </ligand>
</feature>
<dbReference type="Pfam" id="PF09298">
    <property type="entry name" value="FAA_hydrolase_N"/>
    <property type="match status" value="1"/>
</dbReference>
<evidence type="ECO:0000256" key="13">
    <source>
        <dbReference type="RuleBase" id="RU366008"/>
    </source>
</evidence>
<keyword evidence="5 13" id="KW-0378">Hydrolase</keyword>
<reference evidence="16" key="1">
    <citation type="submission" date="2021-09" db="EMBL/GenBank/DDBJ databases">
        <title>A high-quality genome of the endoparasitic fungus Hirsutella rhossiliensis with a comparison of Hirsutella genomes reveals transposable elements contributing to genome size variation.</title>
        <authorList>
            <person name="Lin R."/>
            <person name="Jiao Y."/>
            <person name="Sun X."/>
            <person name="Ling J."/>
            <person name="Xie B."/>
            <person name="Cheng X."/>
        </authorList>
    </citation>
    <scope>NUCLEOTIDE SEQUENCE</scope>
    <source>
        <strain evidence="16">HR02</strain>
    </source>
</reference>
<evidence type="ECO:0000313" key="17">
    <source>
        <dbReference type="Proteomes" id="UP000824596"/>
    </source>
</evidence>
<feature type="binding site" evidence="12">
    <location>
        <position position="242"/>
    </location>
    <ligand>
        <name>Mg(2+)</name>
        <dbReference type="ChEBI" id="CHEBI:18420"/>
    </ligand>
</feature>
<dbReference type="PANTHER" id="PTHR43069:SF2">
    <property type="entry name" value="FUMARYLACETOACETASE"/>
    <property type="match status" value="1"/>
</dbReference>
<feature type="domain" description="Fumarylacetoacetase N-terminal" evidence="15">
    <location>
        <begin position="15"/>
        <end position="124"/>
    </location>
</feature>
<dbReference type="GO" id="GO:0004334">
    <property type="term" value="F:fumarylacetoacetase activity"/>
    <property type="evidence" value="ECO:0007669"/>
    <property type="project" value="UniProtKB-UniRule"/>
</dbReference>
<feature type="binding site" evidence="11">
    <location>
        <position position="134"/>
    </location>
    <ligand>
        <name>substrate</name>
    </ligand>
</feature>
<keyword evidence="17" id="KW-1185">Reference proteome</keyword>
<dbReference type="RefSeq" id="XP_044716470.1">
    <property type="nucleotide sequence ID" value="XM_044868473.1"/>
</dbReference>
<evidence type="ECO:0000256" key="11">
    <source>
        <dbReference type="PIRSR" id="PIRSR605959-2"/>
    </source>
</evidence>
<dbReference type="GO" id="GO:1902000">
    <property type="term" value="P:homogentisate catabolic process"/>
    <property type="evidence" value="ECO:0007669"/>
    <property type="project" value="TreeGrafter"/>
</dbReference>
<comment type="cofactor">
    <cofactor evidence="13">
        <name>Mg(2+)</name>
        <dbReference type="ChEBI" id="CHEBI:18420"/>
    </cofactor>
    <cofactor evidence="13">
        <name>Ca(2+)</name>
        <dbReference type="ChEBI" id="CHEBI:29108"/>
    </cofactor>
</comment>
<evidence type="ECO:0000256" key="7">
    <source>
        <dbReference type="ARBA" id="ARBA00022842"/>
    </source>
</evidence>
<feature type="binding site" evidence="12">
    <location>
        <position position="262"/>
    </location>
    <ligand>
        <name>Mg(2+)</name>
        <dbReference type="ChEBI" id="CHEBI:18420"/>
    </ligand>
</feature>
<comment type="pathway">
    <text evidence="1 13">Amino-acid degradation; L-phenylalanine degradation; acetoacetate and fumarate from L-phenylalanine: step 6/6.</text>
</comment>
<dbReference type="FunFam" id="2.30.30.230:FF:000001">
    <property type="entry name" value="Fumarylacetoacetase"/>
    <property type="match status" value="1"/>
</dbReference>
<evidence type="ECO:0000256" key="10">
    <source>
        <dbReference type="PIRSR" id="PIRSR605959-1"/>
    </source>
</evidence>
<dbReference type="Gene3D" id="2.30.30.230">
    <property type="entry name" value="Fumarylacetoacetase, N-terminal domain"/>
    <property type="match status" value="1"/>
</dbReference>
<organism evidence="16 17">
    <name type="scientific">Hirsutella rhossiliensis</name>
    <dbReference type="NCBI Taxonomy" id="111463"/>
    <lineage>
        <taxon>Eukaryota</taxon>
        <taxon>Fungi</taxon>
        <taxon>Dikarya</taxon>
        <taxon>Ascomycota</taxon>
        <taxon>Pezizomycotina</taxon>
        <taxon>Sordariomycetes</taxon>
        <taxon>Hypocreomycetidae</taxon>
        <taxon>Hypocreales</taxon>
        <taxon>Ophiocordycipitaceae</taxon>
        <taxon>Hirsutella</taxon>
    </lineage>
</organism>
<evidence type="ECO:0000256" key="5">
    <source>
        <dbReference type="ARBA" id="ARBA00022801"/>
    </source>
</evidence>
<dbReference type="Proteomes" id="UP000824596">
    <property type="component" value="Unassembled WGS sequence"/>
</dbReference>
<feature type="active site" description="Proton acceptor" evidence="10">
    <location>
        <position position="139"/>
    </location>
</feature>
<dbReference type="PANTHER" id="PTHR43069">
    <property type="entry name" value="FUMARYLACETOACETASE"/>
    <property type="match status" value="1"/>
</dbReference>
<sequence length="327" mass="35541">MSWLSISPTSDFSIANIPFGIISTSTDPVPRPAIAIGDHVLDLKAFALGGGFAKSPEAKRHSKVFAAATLNEFAALGRPVHRVVREYLQGVLGAETKHPELLKDNASLRKAALLPRSEVHNHVPMAIGDYTDFFAGKNHAYNAGMLFRGPAEPLTPNYLHLPVAYHGRASSVVVSGTPIRRPWGQILKDPKANPKMPVLTTAEKLDLELEIGMFICRENKMGSPVPVDDAESHVFGYVLMNDWSARDLQAWESAPLGPFTAKNLGTSISAWVILADALKDAKGPGIRNDTPLLPYLKEKAKYNILSVKLEVDVITAKAVVTYAQETC</sequence>
<keyword evidence="4 12" id="KW-0479">Metal-binding</keyword>
<dbReference type="EMBL" id="JAIZPD010000014">
    <property type="protein sequence ID" value="KAH0958957.1"/>
    <property type="molecule type" value="Genomic_DNA"/>
</dbReference>
<dbReference type="InterPro" id="IPR036462">
    <property type="entry name" value="Fumarylacetoacetase_N_sf"/>
</dbReference>
<dbReference type="Pfam" id="PF01557">
    <property type="entry name" value="FAA_hydrolase"/>
    <property type="match status" value="1"/>
</dbReference>
<dbReference type="Gene3D" id="3.90.850.10">
    <property type="entry name" value="Fumarylacetoacetase-like, C-terminal domain"/>
    <property type="match status" value="1"/>
</dbReference>
<dbReference type="InterPro" id="IPR005959">
    <property type="entry name" value="Fumarylacetoacetase"/>
</dbReference>
<evidence type="ECO:0000256" key="8">
    <source>
        <dbReference type="ARBA" id="ARBA00022878"/>
    </source>
</evidence>
<keyword evidence="6 12" id="KW-0106">Calcium</keyword>
<keyword evidence="9 13" id="KW-0585">Phenylalanine catabolism</keyword>
<protein>
    <recommendedName>
        <fullName evidence="3 13">Fumarylacetoacetase</fullName>
        <ecNumber evidence="3 13">3.7.1.2</ecNumber>
    </recommendedName>
    <alternativeName>
        <fullName evidence="13">Fumarylacetoacetate hydrolase</fullName>
    </alternativeName>
</protein>
<dbReference type="GO" id="GO:0046872">
    <property type="term" value="F:metal ion binding"/>
    <property type="evidence" value="ECO:0007669"/>
    <property type="project" value="UniProtKB-UniRule"/>
</dbReference>
<proteinExistence type="inferred from homology"/>
<evidence type="ECO:0000256" key="9">
    <source>
        <dbReference type="ARBA" id="ARBA00023232"/>
    </source>
</evidence>
<feature type="binding site" evidence="12">
    <location>
        <position position="266"/>
    </location>
    <ligand>
        <name>Mg(2+)</name>
        <dbReference type="ChEBI" id="CHEBI:18420"/>
    </ligand>
</feature>
<accession>A0A9P8MPZ4</accession>
<dbReference type="SUPFAM" id="SSF63433">
    <property type="entry name" value="Fumarylacetoacetate hydrolase, FAH, N-terminal domain"/>
    <property type="match status" value="1"/>
</dbReference>
<gene>
    <name evidence="16" type="ORF">HRG_10002</name>
</gene>
<dbReference type="GeneID" id="68359131"/>
<name>A0A9P8MPZ4_9HYPO</name>
<dbReference type="InterPro" id="IPR015377">
    <property type="entry name" value="Fumarylacetoacetase_N"/>
</dbReference>
<evidence type="ECO:0000256" key="6">
    <source>
        <dbReference type="ARBA" id="ARBA00022837"/>
    </source>
</evidence>
<evidence type="ECO:0000259" key="14">
    <source>
        <dbReference type="Pfam" id="PF01557"/>
    </source>
</evidence>
<feature type="binding site" evidence="12">
    <location>
        <position position="242"/>
    </location>
    <ligand>
        <name>Ca(2+)</name>
        <dbReference type="ChEBI" id="CHEBI:29108"/>
    </ligand>
</feature>
<evidence type="ECO:0000256" key="1">
    <source>
        <dbReference type="ARBA" id="ARBA00004782"/>
    </source>
</evidence>
<comment type="similarity">
    <text evidence="2 13">Belongs to the FAH family.</text>
</comment>
<dbReference type="SUPFAM" id="SSF56529">
    <property type="entry name" value="FAH"/>
    <property type="match status" value="1"/>
</dbReference>
<evidence type="ECO:0000256" key="3">
    <source>
        <dbReference type="ARBA" id="ARBA00012094"/>
    </source>
</evidence>
<evidence type="ECO:0000256" key="2">
    <source>
        <dbReference type="ARBA" id="ARBA00010211"/>
    </source>
</evidence>
<evidence type="ECO:0000313" key="16">
    <source>
        <dbReference type="EMBL" id="KAH0958957.1"/>
    </source>
</evidence>
<feature type="binding site" evidence="11">
    <location>
        <position position="249"/>
    </location>
    <ligand>
        <name>substrate</name>
    </ligand>
</feature>
<comment type="catalytic activity">
    <reaction evidence="13">
        <text>4-fumarylacetoacetate + H2O = acetoacetate + fumarate + H(+)</text>
        <dbReference type="Rhea" id="RHEA:10244"/>
        <dbReference type="ChEBI" id="CHEBI:13705"/>
        <dbReference type="ChEBI" id="CHEBI:15377"/>
        <dbReference type="ChEBI" id="CHEBI:15378"/>
        <dbReference type="ChEBI" id="CHEBI:18034"/>
        <dbReference type="ChEBI" id="CHEBI:29806"/>
        <dbReference type="EC" id="3.7.1.2"/>
    </reaction>
</comment>
<dbReference type="OrthoDB" id="9971669at2759"/>
<dbReference type="GO" id="GO:0006559">
    <property type="term" value="P:L-phenylalanine catabolic process"/>
    <property type="evidence" value="ECO:0007669"/>
    <property type="project" value="UniProtKB-UniRule"/>
</dbReference>
<feature type="binding site" evidence="11">
    <location>
        <position position="148"/>
    </location>
    <ligand>
        <name>substrate</name>
    </ligand>
</feature>
<evidence type="ECO:0000256" key="12">
    <source>
        <dbReference type="PIRSR" id="PIRSR605959-3"/>
    </source>
</evidence>
<evidence type="ECO:0000256" key="4">
    <source>
        <dbReference type="ARBA" id="ARBA00022723"/>
    </source>
</evidence>